<dbReference type="EMBL" id="QUSY01002087">
    <property type="protein sequence ID" value="RHY22443.1"/>
    <property type="molecule type" value="Genomic_DNA"/>
</dbReference>
<accession>A0A3R6ZIE9</accession>
<name>A0A3R6ZIE9_9STRA</name>
<reference evidence="1 2" key="1">
    <citation type="submission" date="2018-08" db="EMBL/GenBank/DDBJ databases">
        <title>Aphanomyces genome sequencing and annotation.</title>
        <authorList>
            <person name="Minardi D."/>
            <person name="Oidtmann B."/>
            <person name="Van Der Giezen M."/>
            <person name="Studholme D.J."/>
        </authorList>
    </citation>
    <scope>NUCLEOTIDE SEQUENCE [LARGE SCALE GENOMIC DNA]</scope>
    <source>
        <strain evidence="1 2">NJM0002</strain>
    </source>
</reference>
<organism evidence="1 2">
    <name type="scientific">Aphanomyces invadans</name>
    <dbReference type="NCBI Taxonomy" id="157072"/>
    <lineage>
        <taxon>Eukaryota</taxon>
        <taxon>Sar</taxon>
        <taxon>Stramenopiles</taxon>
        <taxon>Oomycota</taxon>
        <taxon>Saprolegniomycetes</taxon>
        <taxon>Saprolegniales</taxon>
        <taxon>Verrucalvaceae</taxon>
        <taxon>Aphanomyces</taxon>
    </lineage>
</organism>
<proteinExistence type="predicted"/>
<dbReference type="Proteomes" id="UP000285060">
    <property type="component" value="Unassembled WGS sequence"/>
</dbReference>
<evidence type="ECO:0000313" key="2">
    <source>
        <dbReference type="Proteomes" id="UP000285060"/>
    </source>
</evidence>
<comment type="caution">
    <text evidence="1">The sequence shown here is derived from an EMBL/GenBank/DDBJ whole genome shotgun (WGS) entry which is preliminary data.</text>
</comment>
<keyword evidence="2" id="KW-1185">Reference proteome</keyword>
<gene>
    <name evidence="1" type="ORF">DYB32_009504</name>
</gene>
<evidence type="ECO:0000313" key="1">
    <source>
        <dbReference type="EMBL" id="RHY22443.1"/>
    </source>
</evidence>
<protein>
    <submittedName>
        <fullName evidence="1">Uncharacterized protein</fullName>
    </submittedName>
</protein>
<sequence length="265" mass="30096">MNDQAKAHCLSRFPAALKRAPASYFGPPRDPQSELTVPSGRSCPFRDGFAGRLTQSGFIYNGDSFQLKYDAVTAQLVDDDTLKRAAESSVRDWQLLEDALEKLARIESLCAIGEALDEFWGWRIFPLLVHSDRFNNETKWTAYELQELLRPNVEANDDDDAVNSMPLKDCIGVGIDDVADEHWDRIYQHDDGTWGCEICEDEDCCEERQCQLLWKPLTQLLSEMGVQDVHWVAVDHDHPTFVGGLLPGGYLCGAFIYAENYYWSF</sequence>
<dbReference type="AlphaFoldDB" id="A0A3R6ZIE9"/>